<dbReference type="EMBL" id="CP000083">
    <property type="protein sequence ID" value="AAZ26768.1"/>
    <property type="molecule type" value="Genomic_DNA"/>
</dbReference>
<dbReference type="RefSeq" id="WP_011043745.1">
    <property type="nucleotide sequence ID" value="NC_003910.7"/>
</dbReference>
<name>Q47ZW6_COLP3</name>
<dbReference type="InterPro" id="IPR002104">
    <property type="entry name" value="Integrase_catalytic"/>
</dbReference>
<evidence type="ECO:0000259" key="3">
    <source>
        <dbReference type="PROSITE" id="PS51898"/>
    </source>
</evidence>
<proteinExistence type="predicted"/>
<evidence type="ECO:0000256" key="1">
    <source>
        <dbReference type="ARBA" id="ARBA00022908"/>
    </source>
</evidence>
<keyword evidence="1" id="KW-0229">DNA integration</keyword>
<evidence type="ECO:0000313" key="5">
    <source>
        <dbReference type="Proteomes" id="UP000000547"/>
    </source>
</evidence>
<evidence type="ECO:0000256" key="2">
    <source>
        <dbReference type="ARBA" id="ARBA00023172"/>
    </source>
</evidence>
<dbReference type="Gene3D" id="1.10.443.10">
    <property type="entry name" value="Intergrase catalytic core"/>
    <property type="match status" value="1"/>
</dbReference>
<dbReference type="GO" id="GO:0006310">
    <property type="term" value="P:DNA recombination"/>
    <property type="evidence" value="ECO:0007669"/>
    <property type="project" value="UniProtKB-KW"/>
</dbReference>
<dbReference type="InterPro" id="IPR011010">
    <property type="entry name" value="DNA_brk_join_enz"/>
</dbReference>
<organism evidence="4 5">
    <name type="scientific">Colwellia psychrerythraea (strain 34H / ATCC BAA-681)</name>
    <name type="common">Vibrio psychroerythus</name>
    <dbReference type="NCBI Taxonomy" id="167879"/>
    <lineage>
        <taxon>Bacteria</taxon>
        <taxon>Pseudomonadati</taxon>
        <taxon>Pseudomonadota</taxon>
        <taxon>Gammaproteobacteria</taxon>
        <taxon>Alteromonadales</taxon>
        <taxon>Colwelliaceae</taxon>
        <taxon>Colwellia</taxon>
    </lineage>
</organism>
<dbReference type="HOGENOM" id="CLU_027562_33_1_6"/>
<dbReference type="Pfam" id="PF00589">
    <property type="entry name" value="Phage_integrase"/>
    <property type="match status" value="1"/>
</dbReference>
<keyword evidence="2" id="KW-0233">DNA recombination</keyword>
<protein>
    <submittedName>
        <fullName evidence="4">Site-specific recombinase, phage integrase family</fullName>
    </submittedName>
</protein>
<dbReference type="SUPFAM" id="SSF56349">
    <property type="entry name" value="DNA breaking-rejoining enzymes"/>
    <property type="match status" value="1"/>
</dbReference>
<dbReference type="Proteomes" id="UP000000547">
    <property type="component" value="Chromosome"/>
</dbReference>
<gene>
    <name evidence="4" type="ordered locus">CPS_2953</name>
</gene>
<dbReference type="KEGG" id="cps:CPS_2953"/>
<dbReference type="PANTHER" id="PTHR30349:SF82">
    <property type="entry name" value="INTEGRASE_RECOMBINASE YOEC-RELATED"/>
    <property type="match status" value="1"/>
</dbReference>
<dbReference type="GO" id="GO:0015074">
    <property type="term" value="P:DNA integration"/>
    <property type="evidence" value="ECO:0007669"/>
    <property type="project" value="UniProtKB-KW"/>
</dbReference>
<evidence type="ECO:0000313" key="4">
    <source>
        <dbReference type="EMBL" id="AAZ26768.1"/>
    </source>
</evidence>
<sequence>MAEVQAVKDLDTVRLISHLLERRYSKQMRFVWEVGINLALRVSDLLSIKFTDFTDGRLIIKEGKTGKRAEIKVNPKTQMLINDIQLQHPHHVYLFQSYRNQRAINGPARPLTRRSVSKAFELVSEELNIHINSHSMRKTRGYHLYKKTNDIARVMVMLRHSSESTTLRYIGITQEDVDRDFTELEL</sequence>
<feature type="domain" description="Tyr recombinase" evidence="3">
    <location>
        <begin position="6"/>
        <end position="182"/>
    </location>
</feature>
<dbReference type="AlphaFoldDB" id="Q47ZW6"/>
<reference evidence="4" key="1">
    <citation type="journal article" date="2005" name="Proc. Natl. Acad. Sci. U.S.A.">
        <title>The psychrophilic lifestyle as revealed by the genome sequence of Colwellia psychrerythraea 34H through genomic and proteomic analyses.</title>
        <authorList>
            <person name="Methe B.A."/>
            <person name="Nelson K.E."/>
            <person name="Deming J.W."/>
            <person name="Momen B."/>
            <person name="Melamud E."/>
            <person name="Zhang X."/>
            <person name="Moult J."/>
            <person name="Madupu R."/>
            <person name="Nelson W.C."/>
            <person name="Dodson R.J."/>
            <person name="Brinkac L.M."/>
            <person name="Daugherty S.C."/>
            <person name="Durkin A.S."/>
            <person name="DeBoy R.T."/>
            <person name="Kolonay J.F."/>
            <person name="Sullivan S.A."/>
            <person name="Zhou L."/>
            <person name="Davidsen T.M."/>
            <person name="Wu M."/>
            <person name="Huston A.L."/>
            <person name="Lewis M."/>
            <person name="Weaver B."/>
            <person name="Weidman J.F."/>
            <person name="Khouri H."/>
            <person name="Utterback T.R."/>
            <person name="Feldblyum T.V."/>
            <person name="Fraser C.M."/>
        </authorList>
    </citation>
    <scope>NUCLEOTIDE SEQUENCE [LARGE SCALE GENOMIC DNA]</scope>
    <source>
        <strain evidence="4">34H</strain>
    </source>
</reference>
<dbReference type="InterPro" id="IPR013762">
    <property type="entry name" value="Integrase-like_cat_sf"/>
</dbReference>
<dbReference type="STRING" id="167879.CPS_2953"/>
<dbReference type="SMR" id="Q47ZW6"/>
<dbReference type="GO" id="GO:0003677">
    <property type="term" value="F:DNA binding"/>
    <property type="evidence" value="ECO:0007669"/>
    <property type="project" value="InterPro"/>
</dbReference>
<dbReference type="PANTHER" id="PTHR30349">
    <property type="entry name" value="PHAGE INTEGRASE-RELATED"/>
    <property type="match status" value="1"/>
</dbReference>
<accession>Q47ZW6</accession>
<dbReference type="PROSITE" id="PS51898">
    <property type="entry name" value="TYR_RECOMBINASE"/>
    <property type="match status" value="1"/>
</dbReference>
<dbReference type="InterPro" id="IPR050090">
    <property type="entry name" value="Tyrosine_recombinase_XerCD"/>
</dbReference>